<dbReference type="Gene3D" id="1.10.630.10">
    <property type="entry name" value="Cytochrome P450"/>
    <property type="match status" value="1"/>
</dbReference>
<dbReference type="WBParaSite" id="ACRNAN_scaffold22031.g22677.t1">
    <property type="protein sequence ID" value="ACRNAN_scaffold22031.g22677.t1"/>
    <property type="gene ID" value="ACRNAN_scaffold22031.g22677"/>
</dbReference>
<keyword evidence="3" id="KW-0408">Iron</keyword>
<accession>A0A914DA57</accession>
<dbReference type="InterPro" id="IPR001128">
    <property type="entry name" value="Cyt_P450"/>
</dbReference>
<evidence type="ECO:0000256" key="2">
    <source>
        <dbReference type="ARBA" id="ARBA00022723"/>
    </source>
</evidence>
<name>A0A914DA57_9BILA</name>
<dbReference type="PANTHER" id="PTHR24300:SF375">
    <property type="entry name" value="CYTOCHROME P450 FAMILY"/>
    <property type="match status" value="1"/>
</dbReference>
<organism evidence="5 6">
    <name type="scientific">Acrobeloides nanus</name>
    <dbReference type="NCBI Taxonomy" id="290746"/>
    <lineage>
        <taxon>Eukaryota</taxon>
        <taxon>Metazoa</taxon>
        <taxon>Ecdysozoa</taxon>
        <taxon>Nematoda</taxon>
        <taxon>Chromadorea</taxon>
        <taxon>Rhabditida</taxon>
        <taxon>Tylenchina</taxon>
        <taxon>Cephalobomorpha</taxon>
        <taxon>Cephaloboidea</taxon>
        <taxon>Cephalobidae</taxon>
        <taxon>Acrobeloides</taxon>
    </lineage>
</organism>
<reference evidence="6" key="1">
    <citation type="submission" date="2022-11" db="UniProtKB">
        <authorList>
            <consortium name="WormBaseParasite"/>
        </authorList>
    </citation>
    <scope>IDENTIFICATION</scope>
</reference>
<dbReference type="GO" id="GO:0016712">
    <property type="term" value="F:oxidoreductase activity, acting on paired donors, with incorporation or reduction of molecular oxygen, reduced flavin or flavoprotein as one donor, and incorporation of one atom of oxygen"/>
    <property type="evidence" value="ECO:0007669"/>
    <property type="project" value="TreeGrafter"/>
</dbReference>
<dbReference type="PANTHER" id="PTHR24300">
    <property type="entry name" value="CYTOCHROME P450 508A4-RELATED"/>
    <property type="match status" value="1"/>
</dbReference>
<keyword evidence="2" id="KW-0479">Metal-binding</keyword>
<dbReference type="Proteomes" id="UP000887540">
    <property type="component" value="Unplaced"/>
</dbReference>
<dbReference type="InterPro" id="IPR036396">
    <property type="entry name" value="Cyt_P450_sf"/>
</dbReference>
<dbReference type="InterPro" id="IPR050182">
    <property type="entry name" value="Cytochrome_P450_fam2"/>
</dbReference>
<dbReference type="GO" id="GO:0020037">
    <property type="term" value="F:heme binding"/>
    <property type="evidence" value="ECO:0007669"/>
    <property type="project" value="InterPro"/>
</dbReference>
<keyword evidence="4" id="KW-0503">Monooxygenase</keyword>
<dbReference type="Pfam" id="PF00067">
    <property type="entry name" value="p450"/>
    <property type="match status" value="1"/>
</dbReference>
<evidence type="ECO:0000313" key="6">
    <source>
        <dbReference type="WBParaSite" id="ACRNAN_scaffold22031.g22677.t1"/>
    </source>
</evidence>
<dbReference type="SUPFAM" id="SSF48264">
    <property type="entry name" value="Cytochrome P450"/>
    <property type="match status" value="1"/>
</dbReference>
<dbReference type="AlphaFoldDB" id="A0A914DA57"/>
<dbReference type="GO" id="GO:0006805">
    <property type="term" value="P:xenobiotic metabolic process"/>
    <property type="evidence" value="ECO:0007669"/>
    <property type="project" value="TreeGrafter"/>
</dbReference>
<keyword evidence="5" id="KW-1185">Reference proteome</keyword>
<evidence type="ECO:0000256" key="1">
    <source>
        <dbReference type="ARBA" id="ARBA00010617"/>
    </source>
</evidence>
<evidence type="ECO:0000313" key="5">
    <source>
        <dbReference type="Proteomes" id="UP000887540"/>
    </source>
</evidence>
<dbReference type="GO" id="GO:0005737">
    <property type="term" value="C:cytoplasm"/>
    <property type="evidence" value="ECO:0007669"/>
    <property type="project" value="TreeGrafter"/>
</dbReference>
<proteinExistence type="inferred from homology"/>
<dbReference type="PRINTS" id="PR00463">
    <property type="entry name" value="EP450I"/>
</dbReference>
<dbReference type="InterPro" id="IPR002401">
    <property type="entry name" value="Cyt_P450_E_grp-I"/>
</dbReference>
<evidence type="ECO:0000256" key="4">
    <source>
        <dbReference type="ARBA" id="ARBA00023033"/>
    </source>
</evidence>
<comment type="similarity">
    <text evidence="1">Belongs to the cytochrome P450 family.</text>
</comment>
<evidence type="ECO:0000256" key="3">
    <source>
        <dbReference type="ARBA" id="ARBA00023004"/>
    </source>
</evidence>
<dbReference type="GO" id="GO:0006082">
    <property type="term" value="P:organic acid metabolic process"/>
    <property type="evidence" value="ECO:0007669"/>
    <property type="project" value="TreeGrafter"/>
</dbReference>
<dbReference type="GO" id="GO:0005506">
    <property type="term" value="F:iron ion binding"/>
    <property type="evidence" value="ECO:0007669"/>
    <property type="project" value="InterPro"/>
</dbReference>
<sequence>MPQLLAMLSDMWIAGQETTSNTLAWGIIYLMQDQEVQAKLHKELDTIIGNDRHITMDDKPNLHYTSAVVNPFIHPS</sequence>
<keyword evidence="4" id="KW-0560">Oxidoreductase</keyword>
<protein>
    <submittedName>
        <fullName evidence="6">Cytochrome P450</fullName>
    </submittedName>
</protein>